<organism evidence="2 3">
    <name type="scientific">Setaria viridis</name>
    <name type="common">Green bristlegrass</name>
    <name type="synonym">Setaria italica subsp. viridis</name>
    <dbReference type="NCBI Taxonomy" id="4556"/>
    <lineage>
        <taxon>Eukaryota</taxon>
        <taxon>Viridiplantae</taxon>
        <taxon>Streptophyta</taxon>
        <taxon>Embryophyta</taxon>
        <taxon>Tracheophyta</taxon>
        <taxon>Spermatophyta</taxon>
        <taxon>Magnoliopsida</taxon>
        <taxon>Liliopsida</taxon>
        <taxon>Poales</taxon>
        <taxon>Poaceae</taxon>
        <taxon>PACMAD clade</taxon>
        <taxon>Panicoideae</taxon>
        <taxon>Panicodae</taxon>
        <taxon>Paniceae</taxon>
        <taxon>Cenchrinae</taxon>
        <taxon>Setaria</taxon>
    </lineage>
</organism>
<gene>
    <name evidence="2" type="ORF">SEVIR_3G338210v2</name>
</gene>
<keyword evidence="3" id="KW-1185">Reference proteome</keyword>
<dbReference type="AlphaFoldDB" id="A0A4U6VGN3"/>
<dbReference type="EMBL" id="CM016554">
    <property type="protein sequence ID" value="TKW28639.1"/>
    <property type="molecule type" value="Genomic_DNA"/>
</dbReference>
<evidence type="ECO:0000256" key="1">
    <source>
        <dbReference type="SAM" id="Phobius"/>
    </source>
</evidence>
<evidence type="ECO:0000313" key="3">
    <source>
        <dbReference type="Proteomes" id="UP000298652"/>
    </source>
</evidence>
<dbReference type="Gramene" id="TKW28639">
    <property type="protein sequence ID" value="TKW28639"/>
    <property type="gene ID" value="SEVIR_3G338210v2"/>
</dbReference>
<reference evidence="2 3" key="1">
    <citation type="submission" date="2019-03" db="EMBL/GenBank/DDBJ databases">
        <title>WGS assembly of Setaria viridis.</title>
        <authorList>
            <person name="Huang P."/>
            <person name="Jenkins J."/>
            <person name="Grimwood J."/>
            <person name="Barry K."/>
            <person name="Healey A."/>
            <person name="Mamidi S."/>
            <person name="Sreedasyam A."/>
            <person name="Shu S."/>
            <person name="Feldman M."/>
            <person name="Wu J."/>
            <person name="Yu Y."/>
            <person name="Chen C."/>
            <person name="Johnson J."/>
            <person name="Rokhsar D."/>
            <person name="Baxter I."/>
            <person name="Schmutz J."/>
            <person name="Brutnell T."/>
            <person name="Kellogg E."/>
        </authorList>
    </citation>
    <scope>NUCLEOTIDE SEQUENCE [LARGE SCALE GENOMIC DNA]</scope>
    <source>
        <strain evidence="3">cv. A10</strain>
    </source>
</reference>
<keyword evidence="1" id="KW-0812">Transmembrane</keyword>
<proteinExistence type="predicted"/>
<sequence length="42" mass="4489">MPTVVELLLESMGDGGVGMLLLVICVLERSCCLLAVEKRSNP</sequence>
<protein>
    <submittedName>
        <fullName evidence="2">Uncharacterized protein</fullName>
    </submittedName>
</protein>
<keyword evidence="1" id="KW-1133">Transmembrane helix</keyword>
<accession>A0A4U6VGN3</accession>
<name>A0A4U6VGN3_SETVI</name>
<dbReference type="Gramene" id="TKW28638">
    <property type="protein sequence ID" value="TKW28638"/>
    <property type="gene ID" value="SEVIR_3G338210v2"/>
</dbReference>
<dbReference type="EMBL" id="CM016554">
    <property type="protein sequence ID" value="TKW28638.1"/>
    <property type="molecule type" value="Genomic_DNA"/>
</dbReference>
<dbReference type="Proteomes" id="UP000298652">
    <property type="component" value="Chromosome 3"/>
</dbReference>
<keyword evidence="1" id="KW-0472">Membrane</keyword>
<evidence type="ECO:0000313" key="2">
    <source>
        <dbReference type="EMBL" id="TKW28638.1"/>
    </source>
</evidence>
<feature type="transmembrane region" description="Helical" evidence="1">
    <location>
        <begin position="16"/>
        <end position="36"/>
    </location>
</feature>